<dbReference type="Proteomes" id="UP000245916">
    <property type="component" value="Unassembled WGS sequence"/>
</dbReference>
<evidence type="ECO:0000256" key="5">
    <source>
        <dbReference type="SAM" id="Phobius"/>
    </source>
</evidence>
<evidence type="ECO:0008006" key="8">
    <source>
        <dbReference type="Google" id="ProtNLM"/>
    </source>
</evidence>
<evidence type="ECO:0000313" key="7">
    <source>
        <dbReference type="Proteomes" id="UP000245916"/>
    </source>
</evidence>
<gene>
    <name evidence="6" type="ORF">DF286_07055</name>
</gene>
<dbReference type="PANTHER" id="PTHR43847">
    <property type="entry name" value="BLL3993 PROTEIN"/>
    <property type="match status" value="1"/>
</dbReference>
<name>A0A2U2J6E9_9SPHN</name>
<dbReference type="Gene3D" id="1.20.120.1630">
    <property type="match status" value="1"/>
</dbReference>
<keyword evidence="3 5" id="KW-1133">Transmembrane helix</keyword>
<dbReference type="Pfam" id="PF04140">
    <property type="entry name" value="ICMT"/>
    <property type="match status" value="1"/>
</dbReference>
<dbReference type="InterPro" id="IPR052527">
    <property type="entry name" value="Metal_cation-efflux_comp"/>
</dbReference>
<evidence type="ECO:0000256" key="1">
    <source>
        <dbReference type="ARBA" id="ARBA00004141"/>
    </source>
</evidence>
<keyword evidence="2 5" id="KW-0812">Transmembrane</keyword>
<dbReference type="EMBL" id="QFFF01000001">
    <property type="protein sequence ID" value="PWG03897.1"/>
    <property type="molecule type" value="Genomic_DNA"/>
</dbReference>
<evidence type="ECO:0000256" key="2">
    <source>
        <dbReference type="ARBA" id="ARBA00022692"/>
    </source>
</evidence>
<sequence length="166" mass="18510">MGWPAVILALVTAQRLGELMLARRNTQALLARGAYEVGQGHYPLIVAVHAAWLAALWWLAPGRPVIWPLIGLFLLLQVGRIWVLATLGRRWTTRIIVLPDAPLVKDGPYRWLRHPNYAIVVGEVAVLPLAFGLWQVASLFTLLNGLVLAIRIRVEEPRLGRARLSP</sequence>
<keyword evidence="4 5" id="KW-0472">Membrane</keyword>
<dbReference type="AlphaFoldDB" id="A0A2U2J6E9"/>
<protein>
    <recommendedName>
        <fullName evidence="8">Isoprenylcysteine carboxyl methyltransferase</fullName>
    </recommendedName>
</protein>
<feature type="transmembrane region" description="Helical" evidence="5">
    <location>
        <begin position="66"/>
        <end position="85"/>
    </location>
</feature>
<evidence type="ECO:0000256" key="4">
    <source>
        <dbReference type="ARBA" id="ARBA00023136"/>
    </source>
</evidence>
<dbReference type="GO" id="GO:0016020">
    <property type="term" value="C:membrane"/>
    <property type="evidence" value="ECO:0007669"/>
    <property type="project" value="UniProtKB-SubCell"/>
</dbReference>
<accession>A0A2U2J6E9</accession>
<dbReference type="InterPro" id="IPR007269">
    <property type="entry name" value="ICMT_MeTrfase"/>
</dbReference>
<keyword evidence="7" id="KW-1185">Reference proteome</keyword>
<proteinExistence type="predicted"/>
<reference evidence="6 7" key="1">
    <citation type="submission" date="2018-05" db="EMBL/GenBank/DDBJ databases">
        <title>Genome of Sphingosinicella humi QZX222.</title>
        <authorList>
            <person name="Qiao Z."/>
            <person name="Wang G."/>
        </authorList>
    </citation>
    <scope>NUCLEOTIDE SEQUENCE [LARGE SCALE GENOMIC DNA]</scope>
    <source>
        <strain evidence="6 7">QZX222</strain>
    </source>
</reference>
<evidence type="ECO:0000313" key="6">
    <source>
        <dbReference type="EMBL" id="PWG03897.1"/>
    </source>
</evidence>
<evidence type="ECO:0000256" key="3">
    <source>
        <dbReference type="ARBA" id="ARBA00022989"/>
    </source>
</evidence>
<comment type="caution">
    <text evidence="6">The sequence shown here is derived from an EMBL/GenBank/DDBJ whole genome shotgun (WGS) entry which is preliminary data.</text>
</comment>
<feature type="transmembrane region" description="Helical" evidence="5">
    <location>
        <begin position="41"/>
        <end position="59"/>
    </location>
</feature>
<dbReference type="OrthoDB" id="7203053at2"/>
<dbReference type="GO" id="GO:0004671">
    <property type="term" value="F:protein C-terminal S-isoprenylcysteine carboxyl O-methyltransferase activity"/>
    <property type="evidence" value="ECO:0007669"/>
    <property type="project" value="InterPro"/>
</dbReference>
<organism evidence="6 7">
    <name type="scientific">Allosphingosinicella humi</name>
    <dbReference type="NCBI Taxonomy" id="2068657"/>
    <lineage>
        <taxon>Bacteria</taxon>
        <taxon>Pseudomonadati</taxon>
        <taxon>Pseudomonadota</taxon>
        <taxon>Alphaproteobacteria</taxon>
        <taxon>Sphingomonadales</taxon>
        <taxon>Sphingomonadaceae</taxon>
        <taxon>Allosphingosinicella</taxon>
    </lineage>
</organism>
<dbReference type="PANTHER" id="PTHR43847:SF1">
    <property type="entry name" value="BLL3993 PROTEIN"/>
    <property type="match status" value="1"/>
</dbReference>
<comment type="subcellular location">
    <subcellularLocation>
        <location evidence="1">Membrane</location>
        <topology evidence="1">Multi-pass membrane protein</topology>
    </subcellularLocation>
</comment>